<name>A0A9W3BVE8_RAPSA</name>
<dbReference type="InterPro" id="IPR012337">
    <property type="entry name" value="RNaseH-like_sf"/>
</dbReference>
<dbReference type="PANTHER" id="PTHR45749">
    <property type="match status" value="1"/>
</dbReference>
<dbReference type="Proteomes" id="UP000504610">
    <property type="component" value="Chromosome 6"/>
</dbReference>
<dbReference type="OrthoDB" id="1413337at2759"/>
<dbReference type="KEGG" id="rsz:108838344"/>
<evidence type="ECO:0000313" key="4">
    <source>
        <dbReference type="RefSeq" id="XP_056843260.1"/>
    </source>
</evidence>
<feature type="domain" description="TTF-type" evidence="2">
    <location>
        <begin position="158"/>
        <end position="243"/>
    </location>
</feature>
<dbReference type="Pfam" id="PF05699">
    <property type="entry name" value="Dimer_Tnp_hAT"/>
    <property type="match status" value="1"/>
</dbReference>
<dbReference type="InterPro" id="IPR008906">
    <property type="entry name" value="HATC_C_dom"/>
</dbReference>
<dbReference type="AlphaFoldDB" id="A0A9W3BVE8"/>
<accession>A0A9W3BVE8</accession>
<organism evidence="3 4">
    <name type="scientific">Raphanus sativus</name>
    <name type="common">Radish</name>
    <name type="synonym">Raphanus raphanistrum var. sativus</name>
    <dbReference type="NCBI Taxonomy" id="3726"/>
    <lineage>
        <taxon>Eukaryota</taxon>
        <taxon>Viridiplantae</taxon>
        <taxon>Streptophyta</taxon>
        <taxon>Embryophyta</taxon>
        <taxon>Tracheophyta</taxon>
        <taxon>Spermatophyta</taxon>
        <taxon>Magnoliopsida</taxon>
        <taxon>eudicotyledons</taxon>
        <taxon>Gunneridae</taxon>
        <taxon>Pentapetalae</taxon>
        <taxon>rosids</taxon>
        <taxon>malvids</taxon>
        <taxon>Brassicales</taxon>
        <taxon>Brassicaceae</taxon>
        <taxon>Brassiceae</taxon>
        <taxon>Raphanus</taxon>
    </lineage>
</organism>
<feature type="compositionally biased region" description="Acidic residues" evidence="1">
    <location>
        <begin position="49"/>
        <end position="77"/>
    </location>
</feature>
<dbReference type="GO" id="GO:0046983">
    <property type="term" value="F:protein dimerization activity"/>
    <property type="evidence" value="ECO:0007669"/>
    <property type="project" value="InterPro"/>
</dbReference>
<feature type="region of interest" description="Disordered" evidence="1">
    <location>
        <begin position="1"/>
        <end position="101"/>
    </location>
</feature>
<sequence length="857" mass="98762">MLPGNRIRNQSSGHANRKRKERQDELIKSQANDMLKYVTRTKTAKSDEAVGDEINNEDEELIIEEDTSEKSEEEIVGDDANCTDTDKEKAENEDMEDQEEVDGIRSVHENVDMDDLANWKKIDPRMRDRLVEKGPPTRPSIDHPFPRDSFDRCFTYSSYTRKMSNGEKQDRRWLVYSKGKDKVFCFCCKLFSQETCPPILVTTGYDDWRNASHRLKSHETTYNHIVCMSSWIELETRLKKSETIDKHLQEAINKEKKHWRDVMLRIIAVVKTLAERNLAFRGENEKVTDLNSGNFLAFIKMIGGFDEVMKEHIRRIEKGETQYHYLSHKIQNELIELLASEIKKVILKKIQDAKYFSIILDSTPDVSRKEQMTFLIRCVDVSTDSPTVKEFFLSFLEIKDKTGEGIFTTLQDALTDLKLSIGDIRGQGYDNGSNMKGKHKGVQKRLLDINPRAFYTPCGCHSLNLALCDMASSSDKAVEFFGIVQRIYCLFASSTNNWEVYKEIVDGTTLKSLSQTRWESRINSVKPIRFQTLKIREALFFLADNNDNIGQRSEAESLAVSETHGLGGFEFLFGMVIWYDLLYAVNTVSKTLQSEDMDIEVAIFQLGGLVDYLKSYRETGFEKAKVEAMKIAIDMDIEPAFSSKPKRLIKKKKQFGEDAERVDESNMLSVEETFRIDYFINIMDQAIVSLGVRFEQFQHYEEIFGFLFGLKKLKSAKDDELMTSCVKLEASLEHNGHSDVDGKQLFMELRYLREILPKEITKAVEMLEFLKRMDGCYPSTEIAYRILLTIPISVASAERSFSKLKLIKNYLRSTMSQERLNGLSMIAIEHELAEALDHSKLINDFAGKKARRTIFHD</sequence>
<dbReference type="InterPro" id="IPR025398">
    <property type="entry name" value="DUF4371"/>
</dbReference>
<dbReference type="SMART" id="SM00597">
    <property type="entry name" value="ZnF_TTF"/>
    <property type="match status" value="1"/>
</dbReference>
<proteinExistence type="predicted"/>
<protein>
    <submittedName>
        <fullName evidence="4">Uncharacterized protein LOC108838344</fullName>
    </submittedName>
</protein>
<dbReference type="RefSeq" id="XP_056843260.1">
    <property type="nucleotide sequence ID" value="XM_056987280.1"/>
</dbReference>
<keyword evidence="3" id="KW-1185">Reference proteome</keyword>
<dbReference type="PANTHER" id="PTHR45749:SF35">
    <property type="entry name" value="AC-LIKE TRANSPOSASE-RELATED"/>
    <property type="match status" value="1"/>
</dbReference>
<evidence type="ECO:0000313" key="3">
    <source>
        <dbReference type="Proteomes" id="UP000504610"/>
    </source>
</evidence>
<reference evidence="3" key="1">
    <citation type="journal article" date="2019" name="Database">
        <title>The radish genome database (RadishGD): an integrated information resource for radish genomics.</title>
        <authorList>
            <person name="Yu H.J."/>
            <person name="Baek S."/>
            <person name="Lee Y.J."/>
            <person name="Cho A."/>
            <person name="Mun J.H."/>
        </authorList>
    </citation>
    <scope>NUCLEOTIDE SEQUENCE [LARGE SCALE GENOMIC DNA]</scope>
    <source>
        <strain evidence="3">cv. WK10039</strain>
    </source>
</reference>
<dbReference type="Pfam" id="PF14291">
    <property type="entry name" value="DUF4371"/>
    <property type="match status" value="1"/>
</dbReference>
<evidence type="ECO:0000259" key="2">
    <source>
        <dbReference type="SMART" id="SM00597"/>
    </source>
</evidence>
<evidence type="ECO:0000256" key="1">
    <source>
        <dbReference type="SAM" id="MobiDB-lite"/>
    </source>
</evidence>
<dbReference type="GeneID" id="108838344"/>
<dbReference type="SUPFAM" id="SSF53098">
    <property type="entry name" value="Ribonuclease H-like"/>
    <property type="match status" value="1"/>
</dbReference>
<reference evidence="4" key="2">
    <citation type="submission" date="2025-08" db="UniProtKB">
        <authorList>
            <consortium name="RefSeq"/>
        </authorList>
    </citation>
    <scope>IDENTIFICATION</scope>
    <source>
        <tissue evidence="4">Leaf</tissue>
    </source>
</reference>
<dbReference type="InterPro" id="IPR006580">
    <property type="entry name" value="Znf_TTF"/>
</dbReference>
<gene>
    <name evidence="4" type="primary">LOC108838344</name>
</gene>